<evidence type="ECO:0000313" key="1">
    <source>
        <dbReference type="EMBL" id="UTC24672.1"/>
    </source>
</evidence>
<reference evidence="1 2" key="1">
    <citation type="journal article" date="2022" name="Nat. Microbiol.">
        <title>The microbiome of a bacterivorous marine choanoflagellate contains a resource-demanding obligate bacterial associate.</title>
        <authorList>
            <person name="Needham D.M."/>
            <person name="Poirier C."/>
            <person name="Bachy C."/>
            <person name="George E.E."/>
            <person name="Wilken S."/>
            <person name="Yung C.C.M."/>
            <person name="Limardo A.J."/>
            <person name="Morando M."/>
            <person name="Sudek L."/>
            <person name="Malmstrom R.R."/>
            <person name="Keeling P.J."/>
            <person name="Santoro A.E."/>
            <person name="Worden A.Z."/>
        </authorList>
    </citation>
    <scope>NUCLEOTIDE SEQUENCE [LARGE SCALE GENOMIC DNA]</scope>
    <source>
        <strain evidence="1 2">Comchoano-1</strain>
    </source>
</reference>
<keyword evidence="2" id="KW-1185">Reference proteome</keyword>
<proteinExistence type="predicted"/>
<sequence>MQEKDEIKLVDAIIAKLDQNKDRLTEVAKSDDQKRRIESLFEADDEYAIDMLKEDNLGVLPAPMESYDDNSLYADPIPYTYRELYKPTLESLKAEAESQKYIKGSTVMNLDWSQFDIDQILNMCFDELVSEFDQQKLKAYLITNVLNSCDLSMMYSLKQPQSAGQKLINKIRILYYQLRTKISGNKHSIGGKVLLGKVLSQRDAMVAMNRLKSFSIKGEEDSLANNFISESYKPAAERKQRNPN</sequence>
<dbReference type="RefSeq" id="WP_258568457.1">
    <property type="nucleotide sequence ID" value="NZ_CP092900.1"/>
</dbReference>
<dbReference type="EMBL" id="CP092900">
    <property type="protein sequence ID" value="UTC24672.1"/>
    <property type="molecule type" value="Genomic_DNA"/>
</dbReference>
<dbReference type="Proteomes" id="UP001055955">
    <property type="component" value="Chromosome"/>
</dbReference>
<gene>
    <name evidence="1" type="ORF">MMH89_00640</name>
</gene>
<organism evidence="1 2">
    <name type="scientific">Candidatus Comchoanobacter bicostacola</name>
    <dbReference type="NCBI Taxonomy" id="2919598"/>
    <lineage>
        <taxon>Bacteria</taxon>
        <taxon>Pseudomonadati</taxon>
        <taxon>Pseudomonadota</taxon>
        <taxon>Gammaproteobacteria</taxon>
        <taxon>Candidatus Comchoanobacterales</taxon>
        <taxon>Candidatus Comchoanobacteraceae</taxon>
        <taxon>Candidatus Comchoanobacter</taxon>
    </lineage>
</organism>
<evidence type="ECO:0000313" key="2">
    <source>
        <dbReference type="Proteomes" id="UP001055955"/>
    </source>
</evidence>
<name>A0ABY5DLP2_9GAMM</name>
<accession>A0ABY5DLP2</accession>
<protein>
    <submittedName>
        <fullName evidence="1">Uncharacterized protein</fullName>
    </submittedName>
</protein>